<dbReference type="PANTHER" id="PTHR43641">
    <property type="entry name" value="FORMATE ACETYLTRANSFERASE 3-RELATED"/>
    <property type="match status" value="1"/>
</dbReference>
<dbReference type="STRING" id="573061.Clocel_1176"/>
<evidence type="ECO:0000259" key="4">
    <source>
        <dbReference type="PROSITE" id="PS51149"/>
    </source>
</evidence>
<name>D9SUM7_CLOC7</name>
<dbReference type="EC" id="2.3.1.54" evidence="6"/>
<protein>
    <submittedName>
        <fullName evidence="6">Formate C-acetyltransferase</fullName>
        <ecNumber evidence="6">2.3.1.54</ecNumber>
    </submittedName>
</protein>
<keyword evidence="2" id="KW-0456">Lyase</keyword>
<dbReference type="GO" id="GO:0005829">
    <property type="term" value="C:cytosol"/>
    <property type="evidence" value="ECO:0007669"/>
    <property type="project" value="TreeGrafter"/>
</dbReference>
<feature type="modified residue" description="Glycine radical" evidence="3">
    <location>
        <position position="826"/>
    </location>
</feature>
<dbReference type="KEGG" id="ccb:Clocel_1176"/>
<dbReference type="EMBL" id="CP002160">
    <property type="protein sequence ID" value="ADL50932.1"/>
    <property type="molecule type" value="Genomic_DNA"/>
</dbReference>
<evidence type="ECO:0000313" key="6">
    <source>
        <dbReference type="EMBL" id="ADL50932.1"/>
    </source>
</evidence>
<dbReference type="HOGENOM" id="CLU_334581_0_0_9"/>
<dbReference type="InterPro" id="IPR004184">
    <property type="entry name" value="PFL_dom"/>
</dbReference>
<dbReference type="Gene3D" id="3.20.70.20">
    <property type="match status" value="1"/>
</dbReference>
<dbReference type="eggNOG" id="COG1882">
    <property type="taxonomic scope" value="Bacteria"/>
</dbReference>
<dbReference type="Proteomes" id="UP000002730">
    <property type="component" value="Chromosome"/>
</dbReference>
<evidence type="ECO:0000256" key="1">
    <source>
        <dbReference type="ARBA" id="ARBA00022818"/>
    </source>
</evidence>
<dbReference type="InterPro" id="IPR051215">
    <property type="entry name" value="GRE"/>
</dbReference>
<dbReference type="Pfam" id="PF02901">
    <property type="entry name" value="PFL-like"/>
    <property type="match status" value="1"/>
</dbReference>
<organism evidence="6 7">
    <name type="scientific">Clostridium cellulovorans (strain ATCC 35296 / DSM 3052 / OCM 3 / 743B)</name>
    <dbReference type="NCBI Taxonomy" id="573061"/>
    <lineage>
        <taxon>Bacteria</taxon>
        <taxon>Bacillati</taxon>
        <taxon>Bacillota</taxon>
        <taxon>Clostridia</taxon>
        <taxon>Eubacteriales</taxon>
        <taxon>Clostridiaceae</taxon>
        <taxon>Clostridium</taxon>
    </lineage>
</organism>
<reference evidence="6 7" key="1">
    <citation type="submission" date="2010-08" db="EMBL/GenBank/DDBJ databases">
        <title>Complete sequence of Clostridium cellulovorans 743B.</title>
        <authorList>
            <consortium name="US DOE Joint Genome Institute"/>
            <person name="Lucas S."/>
            <person name="Copeland A."/>
            <person name="Lapidus A."/>
            <person name="Cheng J.-F."/>
            <person name="Bruce D."/>
            <person name="Goodwin L."/>
            <person name="Pitluck S."/>
            <person name="Chertkov O."/>
            <person name="Detter J.C."/>
            <person name="Han C."/>
            <person name="Tapia R."/>
            <person name="Land M."/>
            <person name="Hauser L."/>
            <person name="Chang Y.-J."/>
            <person name="Jeffries C."/>
            <person name="Kyrpides N."/>
            <person name="Ivanova N."/>
            <person name="Mikhailova N."/>
            <person name="Hemme C.L."/>
            <person name="Woyke T."/>
        </authorList>
    </citation>
    <scope>NUCLEOTIDE SEQUENCE [LARGE SCALE GENOMIC DNA]</scope>
    <source>
        <strain evidence="7">ATCC 35296 / DSM 3052 / OCM 3 / 743B</strain>
    </source>
</reference>
<feature type="domain" description="PFL" evidence="5">
    <location>
        <begin position="15"/>
        <end position="714"/>
    </location>
</feature>
<dbReference type="AlphaFoldDB" id="D9SUM7"/>
<dbReference type="RefSeq" id="WP_010076214.1">
    <property type="nucleotide sequence ID" value="NC_014393.1"/>
</dbReference>
<dbReference type="PROSITE" id="PS51149">
    <property type="entry name" value="GLY_RADICAL_2"/>
    <property type="match status" value="1"/>
</dbReference>
<dbReference type="InterPro" id="IPR001150">
    <property type="entry name" value="Gly_radical"/>
</dbReference>
<dbReference type="PROSITE" id="PS51554">
    <property type="entry name" value="PFL"/>
    <property type="match status" value="1"/>
</dbReference>
<evidence type="ECO:0000256" key="3">
    <source>
        <dbReference type="PROSITE-ProRule" id="PRU00493"/>
    </source>
</evidence>
<dbReference type="SUPFAM" id="SSF51998">
    <property type="entry name" value="PFL-like glycyl radical enzymes"/>
    <property type="match status" value="1"/>
</dbReference>
<dbReference type="OrthoDB" id="9803969at2"/>
<keyword evidence="6" id="KW-0012">Acyltransferase</keyword>
<dbReference type="PANTHER" id="PTHR43641:SF2">
    <property type="entry name" value="DEHYDRATASE YBIW-RELATED"/>
    <property type="match status" value="1"/>
</dbReference>
<gene>
    <name evidence="6" type="ordered locus">Clocel_1176</name>
</gene>
<keyword evidence="7" id="KW-1185">Reference proteome</keyword>
<feature type="domain" description="Glycine radical" evidence="4">
    <location>
        <begin position="720"/>
        <end position="851"/>
    </location>
</feature>
<evidence type="ECO:0000313" key="7">
    <source>
        <dbReference type="Proteomes" id="UP000002730"/>
    </source>
</evidence>
<accession>D9SUM7</accession>
<dbReference type="GO" id="GO:0008861">
    <property type="term" value="F:formate C-acetyltransferase activity"/>
    <property type="evidence" value="ECO:0007669"/>
    <property type="project" value="UniProtKB-EC"/>
</dbReference>
<evidence type="ECO:0000259" key="5">
    <source>
        <dbReference type="PROSITE" id="PS51554"/>
    </source>
</evidence>
<sequence length="853" mass="96506">MNIVHTNLSRYKSTERVKKLKDQLFQRAMGNRAPEWFRQEELKDISKEHSTEPVIIRRAHAIKEMLTVMTNPEISKHTHSYEIADGELIVGVLPMASNGLGKVFPNYLTEDEKRAATITNRTELSLLGHNTVNYERLLKGGIREILEDCDRYLEELKHKENKFKQYSIDFYTAVKMSLEAVVEYAKEFSKLATEKAAYEKDPIRQAELLDIARICKKIPMEKPDTFHEALQSIYFYHVALHSSLDLLSLGRLDQVLNKFLYEHETDIENAIELMECFIIKCASRLNLTTEFLLEQDHMDYNAALGTHPYYLDQRAGLNNFLQNIIVGGKTPSGDDATNLCTYVILQAFENINLSTPGIYVRLGSYSSPRLVQAVARSLKATKNIPAILNDDVMIPAIKSAFTEKHIYGTRDAFGNEVPIERINEYQSLANDYCVDGCWEPILNGESDWTFGMINGMTVLECSLNKGATLDTNPGVLRGGKLSFSSGDLTSYEDLKASLKGHIEFFVDQSMMSLYQCYLMDEFVNPTPLFSALLGTCMAKGRDKSFGGTKYSIGGNILIGVPNMANTICAIKKWVFDKGYFLLGDVLDAMRWNFKSENSIIQEKYNQIKKCFRYESEKFGNDDPEINEVTKMILDYYYEAVMSSKAFADMIFLKKPEPAEEMKVRKLRTVAGYYGPALQELFGEDFNIRFTAGLGTFEQYPQQGMGIAACADRDRNDPLAPNFSPVPGTAKNGIGHVISTFKGLKLHRFAAGVMTDLSLAEEYNDDEILTSVVEQFIEDKGGMLTLSLSDSRLYEKIYDLSLLANAGDKNAREELKKYAHINVRVGGWQAPFITMTLDQQKNYIKRALPFTSVE</sequence>
<evidence type="ECO:0000256" key="2">
    <source>
        <dbReference type="ARBA" id="ARBA00023239"/>
    </source>
</evidence>
<dbReference type="GO" id="GO:0016829">
    <property type="term" value="F:lyase activity"/>
    <property type="evidence" value="ECO:0007669"/>
    <property type="project" value="UniProtKB-KW"/>
</dbReference>
<keyword evidence="6" id="KW-0808">Transferase</keyword>
<keyword evidence="1 3" id="KW-0556">Organic radical</keyword>
<proteinExistence type="predicted"/>